<dbReference type="AlphaFoldDB" id="A0A7Y7BAV8"/>
<feature type="transmembrane region" description="Helical" evidence="6">
    <location>
        <begin position="253"/>
        <end position="277"/>
    </location>
</feature>
<dbReference type="GO" id="GO:0005886">
    <property type="term" value="C:plasma membrane"/>
    <property type="evidence" value="ECO:0007669"/>
    <property type="project" value="UniProtKB-SubCell"/>
</dbReference>
<feature type="transmembrane region" description="Helical" evidence="6">
    <location>
        <begin position="38"/>
        <end position="61"/>
    </location>
</feature>
<dbReference type="PROSITE" id="PS50850">
    <property type="entry name" value="MFS"/>
    <property type="match status" value="1"/>
</dbReference>
<sequence length="440" mass="44338">MTAAAGPSPNSPDIPGISPEVYETNSPTATVQRRTLRVLMSAQVVAGVGMGSMISSGGLLVEHLSGSQATAGLATTLATLGAALLSVPLAALSRARGRRTGLGAGWLIAAGGALTVPLAAGAGLLWVTLLGMLLIGSASAANLQSRYAATDLAEPRARAGALSLVVWSTTLGSVLGPNLSGPGAVLARPLGLPDAAGTFVFSVVAFVLGWLIIHTGLRPDPLLLAQEQQPTTSAEREHKERFAARMRTALRHVAASPAALTGLAALVLGHVVMVSVMTMTPVHLAHEGASLSIVGFTVSLHVAGMYALSPLVGRAADRFGRVPVILLGQVVYVAATLLAGTAGNRQWAVAAGLFLLGAGWSCATVAGSTLLSESVDAAHRPEVQGMSDTLMNLVGAAGGALSGALTAVYGYGGLNAAAAVLAVPVGALALWFSLRTRSTR</sequence>
<evidence type="ECO:0000256" key="5">
    <source>
        <dbReference type="SAM" id="MobiDB-lite"/>
    </source>
</evidence>
<feature type="transmembrane region" description="Helical" evidence="6">
    <location>
        <begin position="289"/>
        <end position="308"/>
    </location>
</feature>
<feature type="domain" description="Major facilitator superfamily (MFS) profile" evidence="7">
    <location>
        <begin position="35"/>
        <end position="437"/>
    </location>
</feature>
<feature type="region of interest" description="Disordered" evidence="5">
    <location>
        <begin position="1"/>
        <end position="26"/>
    </location>
</feature>
<dbReference type="InterPro" id="IPR011701">
    <property type="entry name" value="MFS"/>
</dbReference>
<dbReference type="InterPro" id="IPR036259">
    <property type="entry name" value="MFS_trans_sf"/>
</dbReference>
<evidence type="ECO:0000313" key="9">
    <source>
        <dbReference type="Proteomes" id="UP000587462"/>
    </source>
</evidence>
<dbReference type="InterPro" id="IPR020846">
    <property type="entry name" value="MFS_dom"/>
</dbReference>
<reference evidence="8 9" key="1">
    <citation type="submission" date="2020-04" db="EMBL/GenBank/DDBJ databases">
        <title>Draft Genome Sequence of Streptomyces morookaense DSM 40503, an 8-azaguanine-producing strain.</title>
        <authorList>
            <person name="Qi J."/>
            <person name="Gao J.-M."/>
        </authorList>
    </citation>
    <scope>NUCLEOTIDE SEQUENCE [LARGE SCALE GENOMIC DNA]</scope>
    <source>
        <strain evidence="8 9">DSM 40503</strain>
    </source>
</reference>
<comment type="subcellular location">
    <subcellularLocation>
        <location evidence="1">Cell membrane</location>
        <topology evidence="1">Multi-pass membrane protein</topology>
    </subcellularLocation>
</comment>
<feature type="transmembrane region" description="Helical" evidence="6">
    <location>
        <begin position="320"/>
        <end position="341"/>
    </location>
</feature>
<gene>
    <name evidence="8" type="ORF">HG542_32005</name>
</gene>
<dbReference type="SUPFAM" id="SSF103473">
    <property type="entry name" value="MFS general substrate transporter"/>
    <property type="match status" value="1"/>
</dbReference>
<dbReference type="Pfam" id="PF07690">
    <property type="entry name" value="MFS_1"/>
    <property type="match status" value="1"/>
</dbReference>
<dbReference type="PANTHER" id="PTHR23534">
    <property type="entry name" value="MFS PERMEASE"/>
    <property type="match status" value="1"/>
</dbReference>
<proteinExistence type="predicted"/>
<feature type="transmembrane region" description="Helical" evidence="6">
    <location>
        <begin position="195"/>
        <end position="213"/>
    </location>
</feature>
<name>A0A7Y7BAV8_STRMO</name>
<comment type="caution">
    <text evidence="8">The sequence shown here is derived from an EMBL/GenBank/DDBJ whole genome shotgun (WGS) entry which is preliminary data.</text>
</comment>
<keyword evidence="4 6" id="KW-0472">Membrane</keyword>
<evidence type="ECO:0000256" key="4">
    <source>
        <dbReference type="ARBA" id="ARBA00023136"/>
    </source>
</evidence>
<keyword evidence="9" id="KW-1185">Reference proteome</keyword>
<evidence type="ECO:0000256" key="1">
    <source>
        <dbReference type="ARBA" id="ARBA00004651"/>
    </source>
</evidence>
<evidence type="ECO:0000256" key="2">
    <source>
        <dbReference type="ARBA" id="ARBA00022692"/>
    </source>
</evidence>
<accession>A0A7Y7BAV8</accession>
<evidence type="ECO:0000256" key="3">
    <source>
        <dbReference type="ARBA" id="ARBA00022989"/>
    </source>
</evidence>
<dbReference type="PANTHER" id="PTHR23534:SF1">
    <property type="entry name" value="MAJOR FACILITATOR SUPERFAMILY PROTEIN"/>
    <property type="match status" value="1"/>
</dbReference>
<evidence type="ECO:0000259" key="7">
    <source>
        <dbReference type="PROSITE" id="PS50850"/>
    </source>
</evidence>
<evidence type="ECO:0000256" key="6">
    <source>
        <dbReference type="SAM" id="Phobius"/>
    </source>
</evidence>
<keyword evidence="2 6" id="KW-0812">Transmembrane</keyword>
<feature type="transmembrane region" description="Helical" evidence="6">
    <location>
        <begin position="347"/>
        <end position="370"/>
    </location>
</feature>
<evidence type="ECO:0000313" key="8">
    <source>
        <dbReference type="EMBL" id="NVK82237.1"/>
    </source>
</evidence>
<organism evidence="8 9">
    <name type="scientific">Streptomyces morookaense</name>
    <name type="common">Streptoverticillium morookaense</name>
    <dbReference type="NCBI Taxonomy" id="1970"/>
    <lineage>
        <taxon>Bacteria</taxon>
        <taxon>Bacillati</taxon>
        <taxon>Actinomycetota</taxon>
        <taxon>Actinomycetes</taxon>
        <taxon>Kitasatosporales</taxon>
        <taxon>Streptomycetaceae</taxon>
        <taxon>Streptomyces</taxon>
    </lineage>
</organism>
<dbReference type="Proteomes" id="UP000587462">
    <property type="component" value="Unassembled WGS sequence"/>
</dbReference>
<feature type="transmembrane region" description="Helical" evidence="6">
    <location>
        <begin position="104"/>
        <end position="120"/>
    </location>
</feature>
<dbReference type="EMBL" id="JABBXF010000113">
    <property type="protein sequence ID" value="NVK82237.1"/>
    <property type="molecule type" value="Genomic_DNA"/>
</dbReference>
<feature type="transmembrane region" description="Helical" evidence="6">
    <location>
        <begin position="73"/>
        <end position="92"/>
    </location>
</feature>
<dbReference type="Gene3D" id="1.20.1250.20">
    <property type="entry name" value="MFS general substrate transporter like domains"/>
    <property type="match status" value="2"/>
</dbReference>
<feature type="transmembrane region" description="Helical" evidence="6">
    <location>
        <begin position="416"/>
        <end position="434"/>
    </location>
</feature>
<dbReference type="GO" id="GO:0022857">
    <property type="term" value="F:transmembrane transporter activity"/>
    <property type="evidence" value="ECO:0007669"/>
    <property type="project" value="InterPro"/>
</dbReference>
<feature type="transmembrane region" description="Helical" evidence="6">
    <location>
        <begin position="390"/>
        <end position="410"/>
    </location>
</feature>
<protein>
    <submittedName>
        <fullName evidence="8">MFS transporter</fullName>
    </submittedName>
</protein>
<keyword evidence="3 6" id="KW-1133">Transmembrane helix</keyword>